<dbReference type="RefSeq" id="WP_188416465.1">
    <property type="nucleotide sequence ID" value="NZ_BMDO01000005.1"/>
</dbReference>
<dbReference type="InterPro" id="IPR037923">
    <property type="entry name" value="HTH-like"/>
</dbReference>
<protein>
    <submittedName>
        <fullName evidence="5">Transcriptional regulator</fullName>
    </submittedName>
</protein>
<dbReference type="SMART" id="SM00342">
    <property type="entry name" value="HTH_ARAC"/>
    <property type="match status" value="1"/>
</dbReference>
<comment type="caution">
    <text evidence="5">The sequence shown here is derived from an EMBL/GenBank/DDBJ whole genome shotgun (WGS) entry which is preliminary data.</text>
</comment>
<dbReference type="EMBL" id="BMDO01000005">
    <property type="protein sequence ID" value="GGI50895.1"/>
    <property type="molecule type" value="Genomic_DNA"/>
</dbReference>
<evidence type="ECO:0000313" key="6">
    <source>
        <dbReference type="Proteomes" id="UP000662074"/>
    </source>
</evidence>
<dbReference type="SUPFAM" id="SSF46689">
    <property type="entry name" value="Homeodomain-like"/>
    <property type="match status" value="2"/>
</dbReference>
<dbReference type="PANTHER" id="PTHR43280:SF30">
    <property type="entry name" value="MMSAB OPERON REGULATORY PROTEIN"/>
    <property type="match status" value="1"/>
</dbReference>
<keyword evidence="2" id="KW-0238">DNA-binding</keyword>
<name>A0A917JAI3_9SPHI</name>
<dbReference type="CDD" id="cd06986">
    <property type="entry name" value="cupin_MmsR-like_N"/>
    <property type="match status" value="1"/>
</dbReference>
<gene>
    <name evidence="5" type="ORF">GCM10011425_21070</name>
</gene>
<dbReference type="PROSITE" id="PS01124">
    <property type="entry name" value="HTH_ARAC_FAMILY_2"/>
    <property type="match status" value="1"/>
</dbReference>
<evidence type="ECO:0000259" key="4">
    <source>
        <dbReference type="PROSITE" id="PS01124"/>
    </source>
</evidence>
<dbReference type="Pfam" id="PF02311">
    <property type="entry name" value="AraC_binding"/>
    <property type="match status" value="1"/>
</dbReference>
<dbReference type="GO" id="GO:0043565">
    <property type="term" value="F:sequence-specific DNA binding"/>
    <property type="evidence" value="ECO:0007669"/>
    <property type="project" value="InterPro"/>
</dbReference>
<organism evidence="5 6">
    <name type="scientific">Mucilaginibacter galii</name>
    <dbReference type="NCBI Taxonomy" id="2005073"/>
    <lineage>
        <taxon>Bacteria</taxon>
        <taxon>Pseudomonadati</taxon>
        <taxon>Bacteroidota</taxon>
        <taxon>Sphingobacteriia</taxon>
        <taxon>Sphingobacteriales</taxon>
        <taxon>Sphingobacteriaceae</taxon>
        <taxon>Mucilaginibacter</taxon>
    </lineage>
</organism>
<evidence type="ECO:0000256" key="3">
    <source>
        <dbReference type="ARBA" id="ARBA00023163"/>
    </source>
</evidence>
<dbReference type="InterPro" id="IPR009057">
    <property type="entry name" value="Homeodomain-like_sf"/>
</dbReference>
<dbReference type="InterPro" id="IPR018060">
    <property type="entry name" value="HTH_AraC"/>
</dbReference>
<proteinExistence type="predicted"/>
<dbReference type="Pfam" id="PF12833">
    <property type="entry name" value="HTH_18"/>
    <property type="match status" value="1"/>
</dbReference>
<keyword evidence="1" id="KW-0805">Transcription regulation</keyword>
<feature type="domain" description="HTH araC/xylS-type" evidence="4">
    <location>
        <begin position="193"/>
        <end position="291"/>
    </location>
</feature>
<sequence length="300" mass="34370">MHFKKDGFDGQRAIVIPRIILNKLCSNDEGIGNAYLTDIGYYPKAKLHKRKRAQGAEQNILIYCVEGKGSATINGVKLKVSAGDFLTIPHGVTHSYEASKESPWTIYWCHFKGKQTDALLKLLLLRTDSYKSSVKLLPERIELFDRLYYSLEQGYSVENLTYINLLLLQYLGSFIFSERLTTGMPDKYGDLFEKSIAYMQDNVDQGLTLAELAGSVNLSVSHYSAVFKKKTGFSPIEYFNHLKIQKACQYLQFTQMRIAEIALTVGIEDQFYFSRLFTKTMGYGPREYRENRYSLDKPTQ</sequence>
<dbReference type="Gene3D" id="2.60.120.280">
    <property type="entry name" value="Regulatory protein AraC"/>
    <property type="match status" value="1"/>
</dbReference>
<accession>A0A917JAI3</accession>
<dbReference type="PANTHER" id="PTHR43280">
    <property type="entry name" value="ARAC-FAMILY TRANSCRIPTIONAL REGULATOR"/>
    <property type="match status" value="1"/>
</dbReference>
<dbReference type="Proteomes" id="UP000662074">
    <property type="component" value="Unassembled WGS sequence"/>
</dbReference>
<keyword evidence="3" id="KW-0804">Transcription</keyword>
<dbReference type="GO" id="GO:0003700">
    <property type="term" value="F:DNA-binding transcription factor activity"/>
    <property type="evidence" value="ECO:0007669"/>
    <property type="project" value="InterPro"/>
</dbReference>
<dbReference type="PRINTS" id="PR00032">
    <property type="entry name" value="HTHARAC"/>
</dbReference>
<evidence type="ECO:0000256" key="1">
    <source>
        <dbReference type="ARBA" id="ARBA00023015"/>
    </source>
</evidence>
<reference evidence="5" key="1">
    <citation type="journal article" date="2014" name="Int. J. Syst. Evol. Microbiol.">
        <title>Complete genome sequence of Corynebacterium casei LMG S-19264T (=DSM 44701T), isolated from a smear-ripened cheese.</title>
        <authorList>
            <consortium name="US DOE Joint Genome Institute (JGI-PGF)"/>
            <person name="Walter F."/>
            <person name="Albersmeier A."/>
            <person name="Kalinowski J."/>
            <person name="Ruckert C."/>
        </authorList>
    </citation>
    <scope>NUCLEOTIDE SEQUENCE</scope>
    <source>
        <strain evidence="5">CCM 8711</strain>
    </source>
</reference>
<dbReference type="SUPFAM" id="SSF51215">
    <property type="entry name" value="Regulatory protein AraC"/>
    <property type="match status" value="1"/>
</dbReference>
<dbReference type="Gene3D" id="1.10.10.60">
    <property type="entry name" value="Homeodomain-like"/>
    <property type="match status" value="2"/>
</dbReference>
<keyword evidence="6" id="KW-1185">Reference proteome</keyword>
<dbReference type="AlphaFoldDB" id="A0A917JAI3"/>
<dbReference type="InterPro" id="IPR020449">
    <property type="entry name" value="Tscrpt_reg_AraC-type_HTH"/>
</dbReference>
<reference evidence="5" key="2">
    <citation type="submission" date="2020-09" db="EMBL/GenBank/DDBJ databases">
        <authorList>
            <person name="Sun Q."/>
            <person name="Sedlacek I."/>
        </authorList>
    </citation>
    <scope>NUCLEOTIDE SEQUENCE</scope>
    <source>
        <strain evidence="5">CCM 8711</strain>
    </source>
</reference>
<evidence type="ECO:0000313" key="5">
    <source>
        <dbReference type="EMBL" id="GGI50895.1"/>
    </source>
</evidence>
<evidence type="ECO:0000256" key="2">
    <source>
        <dbReference type="ARBA" id="ARBA00023125"/>
    </source>
</evidence>
<dbReference type="InterPro" id="IPR003313">
    <property type="entry name" value="AraC-bd"/>
</dbReference>